<protein>
    <submittedName>
        <fullName evidence="4">ORF008 ankyrin repeat protein</fullName>
    </submittedName>
</protein>
<proteinExistence type="evidence at protein level"/>
<comment type="interaction">
    <interactant intactId="EBI-15718527">
        <id>Q6TVW2</id>
    </interactant>
    <interactant intactId="EBI-307497">
        <id>P63208-1</id>
        <label>SKP1</label>
    </interactant>
    <organismsDiffer>true</organismsDiffer>
    <experiments>5</experiments>
</comment>
<dbReference type="Gene3D" id="1.25.40.20">
    <property type="entry name" value="Ankyrin repeat-containing domain"/>
    <property type="match status" value="3"/>
</dbReference>
<dbReference type="PRINTS" id="PR01415">
    <property type="entry name" value="ANKYRIN"/>
</dbReference>
<feature type="repeat" description="ANK" evidence="3">
    <location>
        <begin position="59"/>
        <end position="95"/>
    </location>
</feature>
<feature type="repeat" description="ANK" evidence="3">
    <location>
        <begin position="96"/>
        <end position="130"/>
    </location>
</feature>
<keyword evidence="2 3" id="KW-0040">ANK repeat</keyword>
<evidence type="ECO:0000313" key="4">
    <source>
        <dbReference type="EMBL" id="AAR98233.1"/>
    </source>
</evidence>
<organismHost>
    <name type="scientific">Homo sapiens</name>
    <name type="common">Human</name>
    <dbReference type="NCBI Taxonomy" id="9606"/>
</organismHost>
<name>Q6TVW2_ORFSA</name>
<feature type="repeat" description="ANK" evidence="3">
    <location>
        <begin position="276"/>
        <end position="310"/>
    </location>
</feature>
<sequence length="530" mass="57443">MSEKGFPTFVNAAAMLSRESVVAPHADLLFRYLESGQVDLATVRALVATDADVNFRGEYGRTPLHLCVHFARHEQCAEIVRVLLEAGADVNAKDTCGFTPLHAYVQHDCVRPEVVALMLEAGADVVCDDSFVFYDSALSSFLSSCGSDGTELEVARLLLDAGARVNEGDTYGMTPLHVYAKNQWIREDVLRLLLERGANPNACDCHGVTPLAALLGSGGVSAALVDVMLRAGADARAVDAYRRTTLHHLARTAKISEGLVRMLTGLGVDPAAVDASGNTMLHYMATYGRCARGVVEFVLERGLDLNLRNNNLQTALHRAAVFSHGACCRLVRMGAELGHVAASGLCAVSEMLRRNNVRATAAVLARRPPTELLVRALLTSERWGHVFKRSEAALLCVQELALRGEGARLLAERALADYATVVRACEQEIASMRAVRCHTDATLLDVLRAAHDAKALFVSNAFLERAAEFPIYGTALFGKVCMMRLRVSLAEQIAGLMCPCALPPEIVTSILCFLPYESLLDLRRAMLTRP</sequence>
<dbReference type="DIP" id="DIP-48542N"/>
<dbReference type="IntAct" id="Q6TVW2">
    <property type="interactions" value="3"/>
</dbReference>
<dbReference type="PANTHER" id="PTHR24124:SF14">
    <property type="entry name" value="CHROMOSOME UNDETERMINED SCAFFOLD_25, WHOLE GENOME SHOTGUN SEQUENCE"/>
    <property type="match status" value="1"/>
</dbReference>
<feature type="repeat" description="ANK" evidence="3">
    <location>
        <begin position="171"/>
        <end position="205"/>
    </location>
</feature>
<evidence type="ECO:0000256" key="2">
    <source>
        <dbReference type="ARBA" id="ARBA00023043"/>
    </source>
</evidence>
<dbReference type="KEGG" id="vg:2947730"/>
<keyword evidence="5" id="KW-1185">Reference proteome</keyword>
<evidence type="ECO:0000313" key="5">
    <source>
        <dbReference type="Proteomes" id="UP000000870"/>
    </source>
</evidence>
<comment type="interaction">
    <interactant intactId="EBI-15718527">
        <id>Q6TVW2</id>
    </interactant>
    <interactant intactId="EBI-359390">
        <id>Q13616</id>
        <label>CUL1</label>
    </interactant>
    <organismsDiffer>true</organismsDiffer>
    <experiments>5</experiments>
</comment>
<dbReference type="InterPro" id="IPR002110">
    <property type="entry name" value="Ankyrin_rpt"/>
</dbReference>
<feature type="repeat" description="ANK" evidence="3">
    <location>
        <begin position="206"/>
        <end position="240"/>
    </location>
</feature>
<evidence type="ECO:0000256" key="1">
    <source>
        <dbReference type="ARBA" id="ARBA00022737"/>
    </source>
</evidence>
<dbReference type="RefSeq" id="NP_957785.1">
    <property type="nucleotide sequence ID" value="NC_005336.1"/>
</dbReference>
<accession>Q6TVW2</accession>
<dbReference type="EMBL" id="AY386264">
    <property type="protein sequence ID" value="AAR98233.1"/>
    <property type="molecule type" value="Genomic_DNA"/>
</dbReference>
<evidence type="ECO:0000256" key="3">
    <source>
        <dbReference type="PROSITE-ProRule" id="PRU00023"/>
    </source>
</evidence>
<dbReference type="PANTHER" id="PTHR24124">
    <property type="entry name" value="ANKYRIN REPEAT FAMILY A"/>
    <property type="match status" value="1"/>
</dbReference>
<dbReference type="PROSITE" id="PS50297">
    <property type="entry name" value="ANK_REP_REGION"/>
    <property type="match status" value="4"/>
</dbReference>
<dbReference type="SUPFAM" id="SSF48403">
    <property type="entry name" value="Ankyrin repeat"/>
    <property type="match status" value="1"/>
</dbReference>
<reference evidence="4 5" key="1">
    <citation type="journal article" date="2004" name="J. Virol.">
        <title>Genomes of the parapoxviruses ORF virus and bovine papular stomatitis virus.</title>
        <authorList>
            <person name="Delhon G."/>
            <person name="Tulman E.R."/>
            <person name="Afonso C.L."/>
            <person name="Lu Z."/>
            <person name="de la Concha-Bermejillo A."/>
            <person name="Lehmkuhl H.D."/>
            <person name="Piccone M.E."/>
            <person name="Kutish G.F."/>
            <person name="Rock D.L."/>
        </authorList>
    </citation>
    <scope>NUCLEOTIDE SEQUENCE [LARGE SCALE GENOMIC DNA]</scope>
    <source>
        <strain evidence="5">Goat/Texas/SA00/2000</strain>
    </source>
</reference>
<dbReference type="GeneID" id="2947730"/>
<dbReference type="InterPro" id="IPR036770">
    <property type="entry name" value="Ankyrin_rpt-contain_sf"/>
</dbReference>
<keyword evidence="1" id="KW-0677">Repeat</keyword>
<dbReference type="GO" id="GO:0010468">
    <property type="term" value="P:regulation of gene expression"/>
    <property type="evidence" value="ECO:0007669"/>
    <property type="project" value="TreeGrafter"/>
</dbReference>
<dbReference type="Proteomes" id="UP000000870">
    <property type="component" value="Segment"/>
</dbReference>
<dbReference type="Pfam" id="PF12796">
    <property type="entry name" value="Ank_2"/>
    <property type="match status" value="3"/>
</dbReference>
<organism evidence="4 5">
    <name type="scientific">Orf virus (strain Goat/Texas/SA00/2000)</name>
    <name type="common">OV-SA00</name>
    <name type="synonym">Orf virus-San Angelo 2000</name>
    <dbReference type="NCBI Taxonomy" id="647330"/>
    <lineage>
        <taxon>Viruses</taxon>
        <taxon>Varidnaviria</taxon>
        <taxon>Bamfordvirae</taxon>
        <taxon>Nucleocytoviricota</taxon>
        <taxon>Pokkesviricetes</taxon>
        <taxon>Chitovirales</taxon>
        <taxon>Poxviridae</taxon>
        <taxon>Chordopoxvirinae</taxon>
        <taxon>Parapoxvirus</taxon>
        <taxon>Parapoxvirus orf</taxon>
        <taxon>Orf virus</taxon>
    </lineage>
</organism>
<dbReference type="SMART" id="SM00248">
    <property type="entry name" value="ANK"/>
    <property type="match status" value="7"/>
</dbReference>
<organismHost>
    <name type="scientific">Capra hircus</name>
    <name type="common">Goat</name>
    <dbReference type="NCBI Taxonomy" id="9925"/>
</organismHost>
<organismHost>
    <name type="scientific">Ovis aries</name>
    <name type="common">Sheep</name>
    <dbReference type="NCBI Taxonomy" id="9940"/>
</organismHost>
<dbReference type="PROSITE" id="PS50088">
    <property type="entry name" value="ANK_REPEAT"/>
    <property type="match status" value="5"/>
</dbReference>
<dbReference type="SMR" id="Q6TVW2"/>